<feature type="region of interest" description="Disordered" evidence="1">
    <location>
        <begin position="43"/>
        <end position="163"/>
    </location>
</feature>
<comment type="caution">
    <text evidence="2">The sequence shown here is derived from an EMBL/GenBank/DDBJ whole genome shotgun (WGS) entry which is preliminary data.</text>
</comment>
<feature type="compositionally biased region" description="Low complexity" evidence="1">
    <location>
        <begin position="11"/>
        <end position="21"/>
    </location>
</feature>
<dbReference type="OrthoDB" id="2444848at2759"/>
<dbReference type="AlphaFoldDB" id="A0A9P6RHH7"/>
<reference evidence="2" key="1">
    <citation type="journal article" date="2020" name="Fungal Divers.">
        <title>Resolving the Mortierellaceae phylogeny through synthesis of multi-gene phylogenetics and phylogenomics.</title>
        <authorList>
            <person name="Vandepol N."/>
            <person name="Liber J."/>
            <person name="Desiro A."/>
            <person name="Na H."/>
            <person name="Kennedy M."/>
            <person name="Barry K."/>
            <person name="Grigoriev I.V."/>
            <person name="Miller A.N."/>
            <person name="O'Donnell K."/>
            <person name="Stajich J.E."/>
            <person name="Bonito G."/>
        </authorList>
    </citation>
    <scope>NUCLEOTIDE SEQUENCE</scope>
    <source>
        <strain evidence="2">REB-010B</strain>
    </source>
</reference>
<evidence type="ECO:0000313" key="3">
    <source>
        <dbReference type="Proteomes" id="UP000738325"/>
    </source>
</evidence>
<feature type="compositionally biased region" description="Acidic residues" evidence="1">
    <location>
        <begin position="74"/>
        <end position="90"/>
    </location>
</feature>
<proteinExistence type="predicted"/>
<dbReference type="EMBL" id="JAAAIP010000421">
    <property type="protein sequence ID" value="KAG0317476.1"/>
    <property type="molecule type" value="Genomic_DNA"/>
</dbReference>
<evidence type="ECO:0000313" key="2">
    <source>
        <dbReference type="EMBL" id="KAG0317476.1"/>
    </source>
</evidence>
<accession>A0A9P6RHH7</accession>
<evidence type="ECO:0000256" key="1">
    <source>
        <dbReference type="SAM" id="MobiDB-lite"/>
    </source>
</evidence>
<protein>
    <submittedName>
        <fullName evidence="2">Uncharacterized protein</fullName>
    </submittedName>
</protein>
<sequence>MDANEWPEFNASATRTSTATEAKPEWTLRTQSELHVERLEAKLKSIKRKHERPSRTQPHRHDAPQHLQLFQDQLDTDAEEIQSGQEEAEEGLWLLWNNQASTSSTPSTPALEPSAMSASEPTSTTPLFSGMHATLAAPAGRSYGATRSSESEEEDQNEREDRLERAKARVKHVDEFLGNDRACSVTCCCVIS</sequence>
<dbReference type="Proteomes" id="UP000738325">
    <property type="component" value="Unassembled WGS sequence"/>
</dbReference>
<feature type="compositionally biased region" description="Low complexity" evidence="1">
    <location>
        <begin position="100"/>
        <end position="115"/>
    </location>
</feature>
<name>A0A9P6RHH7_9FUNG</name>
<feature type="compositionally biased region" description="Polar residues" evidence="1">
    <location>
        <begin position="116"/>
        <end position="127"/>
    </location>
</feature>
<organism evidence="2 3">
    <name type="scientific">Dissophora globulifera</name>
    <dbReference type="NCBI Taxonomy" id="979702"/>
    <lineage>
        <taxon>Eukaryota</taxon>
        <taxon>Fungi</taxon>
        <taxon>Fungi incertae sedis</taxon>
        <taxon>Mucoromycota</taxon>
        <taxon>Mortierellomycotina</taxon>
        <taxon>Mortierellomycetes</taxon>
        <taxon>Mortierellales</taxon>
        <taxon>Mortierellaceae</taxon>
        <taxon>Dissophora</taxon>
    </lineage>
</organism>
<feature type="region of interest" description="Disordered" evidence="1">
    <location>
        <begin position="1"/>
        <end position="24"/>
    </location>
</feature>
<gene>
    <name evidence="2" type="ORF">BGZ99_006290</name>
</gene>
<keyword evidence="3" id="KW-1185">Reference proteome</keyword>